<dbReference type="InterPro" id="IPR037018">
    <property type="entry name" value="GH65_N"/>
</dbReference>
<dbReference type="Gene3D" id="1.50.10.10">
    <property type="match status" value="1"/>
</dbReference>
<feature type="domain" description="Glycosyl-hydrolase family 116 N-terminal" evidence="3">
    <location>
        <begin position="92"/>
        <end position="387"/>
    </location>
</feature>
<keyword evidence="4" id="KW-0326">Glycosidase</keyword>
<feature type="domain" description="Glycosyl-hydrolase family 116 catalytic region" evidence="2">
    <location>
        <begin position="507"/>
        <end position="680"/>
    </location>
</feature>
<keyword evidence="4" id="KW-0378">Hydrolase</keyword>
<evidence type="ECO:0000313" key="4">
    <source>
        <dbReference type="EMBL" id="MDC2888768.1"/>
    </source>
</evidence>
<dbReference type="PANTHER" id="PTHR12654">
    <property type="entry name" value="BILE ACID BETA-GLUCOSIDASE-RELATED"/>
    <property type="match status" value="1"/>
</dbReference>
<evidence type="ECO:0000313" key="5">
    <source>
        <dbReference type="Proteomes" id="UP001528411"/>
    </source>
</evidence>
<dbReference type="Gene3D" id="2.70.98.40">
    <property type="entry name" value="Glycoside hydrolase, family 65, N-terminal domain"/>
    <property type="match status" value="1"/>
</dbReference>
<evidence type="ECO:0000259" key="3">
    <source>
        <dbReference type="Pfam" id="PF12215"/>
    </source>
</evidence>
<dbReference type="PANTHER" id="PTHR12654:SF0">
    <property type="entry name" value="NON-LYSOSOMAL GLUCOSYLCERAMIDASE"/>
    <property type="match status" value="1"/>
</dbReference>
<dbReference type="InterPro" id="IPR012341">
    <property type="entry name" value="6hp_glycosidase-like_sf"/>
</dbReference>
<dbReference type="PROSITE" id="PS51318">
    <property type="entry name" value="TAT"/>
    <property type="match status" value="1"/>
</dbReference>
<evidence type="ECO:0000256" key="1">
    <source>
        <dbReference type="SAM" id="MobiDB-lite"/>
    </source>
</evidence>
<dbReference type="EMBL" id="JAQOMS010000002">
    <property type="protein sequence ID" value="MDC2888768.1"/>
    <property type="molecule type" value="Genomic_DNA"/>
</dbReference>
<gene>
    <name evidence="4" type="ORF">PN838_08265</name>
</gene>
<dbReference type="Pfam" id="PF04685">
    <property type="entry name" value="DUF608"/>
    <property type="match status" value="1"/>
</dbReference>
<accession>A0ABT5FB47</accession>
<dbReference type="InterPro" id="IPR006775">
    <property type="entry name" value="GH116_catalytic"/>
</dbReference>
<dbReference type="SUPFAM" id="SSF48208">
    <property type="entry name" value="Six-hairpin glycosidases"/>
    <property type="match status" value="1"/>
</dbReference>
<name>A0ABT5FB47_9GAMM</name>
<protein>
    <submittedName>
        <fullName evidence="4">GH116 family glycosyl-hydrolase</fullName>
        <ecNumber evidence="4">3.2.1.-</ecNumber>
    </submittedName>
</protein>
<reference evidence="4 5" key="1">
    <citation type="submission" date="2023-01" db="EMBL/GenBank/DDBJ databases">
        <title>Psychrosphaera sp. nov., isolated from marine algae.</title>
        <authorList>
            <person name="Bayburt H."/>
            <person name="Choi B.J."/>
            <person name="Kim J.M."/>
            <person name="Choi D.G."/>
            <person name="Jeon C.O."/>
        </authorList>
    </citation>
    <scope>NUCLEOTIDE SEQUENCE [LARGE SCALE GENOMIC DNA]</scope>
    <source>
        <strain evidence="4 5">G1-22</strain>
    </source>
</reference>
<dbReference type="InterPro" id="IPR052566">
    <property type="entry name" value="Non-lysos_glucosylceramidase"/>
</dbReference>
<dbReference type="InterPro" id="IPR006311">
    <property type="entry name" value="TAT_signal"/>
</dbReference>
<organism evidence="4 5">
    <name type="scientific">Psychrosphaera algicola</name>
    <dbReference type="NCBI Taxonomy" id="3023714"/>
    <lineage>
        <taxon>Bacteria</taxon>
        <taxon>Pseudomonadati</taxon>
        <taxon>Pseudomonadota</taxon>
        <taxon>Gammaproteobacteria</taxon>
        <taxon>Alteromonadales</taxon>
        <taxon>Pseudoalteromonadaceae</taxon>
        <taxon>Psychrosphaera</taxon>
    </lineage>
</organism>
<dbReference type="EC" id="3.2.1.-" evidence="4"/>
<dbReference type="InterPro" id="IPR008928">
    <property type="entry name" value="6-hairpin_glycosidase_sf"/>
</dbReference>
<dbReference type="InterPro" id="IPR024462">
    <property type="entry name" value="GH116_N"/>
</dbReference>
<comment type="caution">
    <text evidence="4">The sequence shown here is derived from an EMBL/GenBank/DDBJ whole genome shotgun (WGS) entry which is preliminary data.</text>
</comment>
<dbReference type="RefSeq" id="WP_272180343.1">
    <property type="nucleotide sequence ID" value="NZ_JAQOMS010000002.1"/>
</dbReference>
<dbReference type="Proteomes" id="UP001528411">
    <property type="component" value="Unassembled WGS sequence"/>
</dbReference>
<keyword evidence="5" id="KW-1185">Reference proteome</keyword>
<proteinExistence type="predicted"/>
<feature type="region of interest" description="Disordered" evidence="1">
    <location>
        <begin position="1"/>
        <end position="27"/>
    </location>
</feature>
<dbReference type="GO" id="GO:0016798">
    <property type="term" value="F:hydrolase activity, acting on glycosyl bonds"/>
    <property type="evidence" value="ECO:0007669"/>
    <property type="project" value="UniProtKB-KW"/>
</dbReference>
<evidence type="ECO:0000259" key="2">
    <source>
        <dbReference type="Pfam" id="PF04685"/>
    </source>
</evidence>
<dbReference type="Pfam" id="PF12215">
    <property type="entry name" value="Glyco_hydr_116N"/>
    <property type="match status" value="1"/>
</dbReference>
<sequence length="726" mass="81765">MDNSIDKKQSCCNTSNHSEPESKSRRQFVKGSGLTALMLMAGSRNVMAGPFNMKDYNEIIPADKKLSKQWIASLYERGKAMTATGDNLKYIGMPINGICTGQVYLGGDGTLWRWNITGKRNVKKENPRGERYLDPDVAESPLNQGFAIKVDGNVRTLDSKGFEDVVFTNQYPMANVDFKDSNCPIDVALQAYTPFIPLNRDDSSQPVIVMKYTLTNRSSVVKDTTIAGWIPDVIEVEKEDKRSVSKAFVYSELDSIATVESYALVDSTRNDEFGAMAIGLLNQKSPSLINLSAEAARPDSVFWPTGKKTKNGDVVSHQLSDKQCGALGHNVRLEPGESKTVSFVLSWHIPMTNYDIAFGRKKSNKVFAPNHYATLSTSASDAANKLAKREQQLHANTQKWTDTWYDSTLPYWFLERTFLTVNCVQTEMGQRVAQTDTTPEHYNFYEGVRCCPGNCTHVFHYAQGLARIFPSIERECRDKIEYGLGFDEQTGVMHHRYSNTKFGDAIDGNCGTIIRVYREHQMTTDYRFLKSIWPRTKLSMEHVIEKWDANEDGMLEGPQHNTLDEPWYGQVHWLINLYHASLKVSAVMARKMNEPKLAERYESIVAKGVPAMVELLWREDFGYFIHKSGPGEKEKHGSTNGCHIDQILGDSWLLNVGIDNILPKNKIKQSLESLWKYNFTPDVGAFRAKITEGRWYAGEGDAGLVMSSFPFGKIEPKSGKKVTPVI</sequence>